<protein>
    <submittedName>
        <fullName evidence="2">CoA transferase</fullName>
    </submittedName>
</protein>
<dbReference type="SUPFAM" id="SSF89796">
    <property type="entry name" value="CoA-transferase family III (CaiB/BaiF)"/>
    <property type="match status" value="1"/>
</dbReference>
<evidence type="ECO:0000313" key="2">
    <source>
        <dbReference type="EMBL" id="PZQ99889.1"/>
    </source>
</evidence>
<organism evidence="2 3">
    <name type="scientific">Cereibacter sphaeroides</name>
    <name type="common">Rhodobacter sphaeroides</name>
    <dbReference type="NCBI Taxonomy" id="1063"/>
    <lineage>
        <taxon>Bacteria</taxon>
        <taxon>Pseudomonadati</taxon>
        <taxon>Pseudomonadota</taxon>
        <taxon>Alphaproteobacteria</taxon>
        <taxon>Rhodobacterales</taxon>
        <taxon>Paracoccaceae</taxon>
        <taxon>Cereibacter</taxon>
    </lineage>
</organism>
<name>A0A2W5SCS9_CERSP</name>
<gene>
    <name evidence="2" type="ORF">DI533_04440</name>
</gene>
<dbReference type="Gene3D" id="3.40.50.10540">
    <property type="entry name" value="Crotonobetainyl-coa:carnitine coa-transferase, domain 1"/>
    <property type="match status" value="1"/>
</dbReference>
<dbReference type="InterPro" id="IPR003673">
    <property type="entry name" value="CoA-Trfase_fam_III"/>
</dbReference>
<dbReference type="Pfam" id="PF02515">
    <property type="entry name" value="CoA_transf_3"/>
    <property type="match status" value="1"/>
</dbReference>
<dbReference type="AlphaFoldDB" id="A0A2W5SCS9"/>
<dbReference type="EMBL" id="QFQS01000001">
    <property type="protein sequence ID" value="PZQ99889.1"/>
    <property type="molecule type" value="Genomic_DNA"/>
</dbReference>
<sequence length="402" mass="42564">MTQPSDTPMALEGITVLDLTRVLAGPTATQMLGDLGATVIKIENPGTKGDDTRHWGPVYVQDAAGGNTDLSAYFTSSNRNKRSVAVDLARPEGQALVRALAARADIMVENYKVGGLVRYGLDHATMLSDFPGLIYCSITGFGQTGPHADKPGYDLMAQGYGGIMSLTGAPDGMPMKVGVAVADVMCGMYATIGILAALRHKERTGEGQHIDVGLVDTQMAWLVNEGVNYLTSGKPPQRRGNDHVSIVPYGAFAASDGHVIVAVGNDSQFVKFCNAMGLAALPGDERFATNPARTANRAELLDILRPALASQPVTRIVALLEQAQVPVGPIQTVGDALNSDQAVAREMVVSLPEPTLANGAVRVIGNPLKLSRTPIQYRLAPPRFGQHTDEVTRWLAGDASKL</sequence>
<dbReference type="PANTHER" id="PTHR48207:SF3">
    <property type="entry name" value="SUCCINATE--HYDROXYMETHYLGLUTARATE COA-TRANSFERASE"/>
    <property type="match status" value="1"/>
</dbReference>
<dbReference type="GO" id="GO:0008410">
    <property type="term" value="F:CoA-transferase activity"/>
    <property type="evidence" value="ECO:0007669"/>
    <property type="project" value="TreeGrafter"/>
</dbReference>
<evidence type="ECO:0000313" key="3">
    <source>
        <dbReference type="Proteomes" id="UP000248975"/>
    </source>
</evidence>
<comment type="caution">
    <text evidence="2">The sequence shown here is derived from an EMBL/GenBank/DDBJ whole genome shotgun (WGS) entry which is preliminary data.</text>
</comment>
<dbReference type="InterPro" id="IPR023606">
    <property type="entry name" value="CoA-Trfase_III_dom_1_sf"/>
</dbReference>
<dbReference type="InterPro" id="IPR044855">
    <property type="entry name" value="CoA-Trfase_III_dom3_sf"/>
</dbReference>
<reference evidence="2 3" key="1">
    <citation type="submission" date="2017-08" db="EMBL/GenBank/DDBJ databases">
        <title>Infants hospitalized years apart are colonized by the same room-sourced microbial strains.</title>
        <authorList>
            <person name="Brooks B."/>
            <person name="Olm M.R."/>
            <person name="Firek B.A."/>
            <person name="Baker R."/>
            <person name="Thomas B.C."/>
            <person name="Morowitz M.J."/>
            <person name="Banfield J.F."/>
        </authorList>
    </citation>
    <scope>NUCLEOTIDE SEQUENCE [LARGE SCALE GENOMIC DNA]</scope>
    <source>
        <strain evidence="2">S2_003_000_R2_11</strain>
    </source>
</reference>
<proteinExistence type="predicted"/>
<dbReference type="Gene3D" id="3.30.1540.10">
    <property type="entry name" value="formyl-coa transferase, domain 3"/>
    <property type="match status" value="1"/>
</dbReference>
<keyword evidence="1 2" id="KW-0808">Transferase</keyword>
<accession>A0A2W5SCS9</accession>
<dbReference type="InterPro" id="IPR050483">
    <property type="entry name" value="CoA-transferase_III_domain"/>
</dbReference>
<evidence type="ECO:0000256" key="1">
    <source>
        <dbReference type="ARBA" id="ARBA00022679"/>
    </source>
</evidence>
<dbReference type="Proteomes" id="UP000248975">
    <property type="component" value="Unassembled WGS sequence"/>
</dbReference>
<dbReference type="PANTHER" id="PTHR48207">
    <property type="entry name" value="SUCCINATE--HYDROXYMETHYLGLUTARATE COA-TRANSFERASE"/>
    <property type="match status" value="1"/>
</dbReference>